<feature type="region of interest" description="Disordered" evidence="1">
    <location>
        <begin position="1"/>
        <end position="24"/>
    </location>
</feature>
<organism evidence="2 3">
    <name type="scientific">Daedalea quercina L-15889</name>
    <dbReference type="NCBI Taxonomy" id="1314783"/>
    <lineage>
        <taxon>Eukaryota</taxon>
        <taxon>Fungi</taxon>
        <taxon>Dikarya</taxon>
        <taxon>Basidiomycota</taxon>
        <taxon>Agaricomycotina</taxon>
        <taxon>Agaricomycetes</taxon>
        <taxon>Polyporales</taxon>
        <taxon>Fomitopsis</taxon>
    </lineage>
</organism>
<dbReference type="EMBL" id="KV429107">
    <property type="protein sequence ID" value="KZT65378.1"/>
    <property type="molecule type" value="Genomic_DNA"/>
</dbReference>
<proteinExistence type="predicted"/>
<dbReference type="STRING" id="1314783.A0A165M911"/>
<keyword evidence="3" id="KW-1185">Reference proteome</keyword>
<dbReference type="AlphaFoldDB" id="A0A165M911"/>
<name>A0A165M911_9APHY</name>
<evidence type="ECO:0000256" key="1">
    <source>
        <dbReference type="SAM" id="MobiDB-lite"/>
    </source>
</evidence>
<dbReference type="OrthoDB" id="3266915at2759"/>
<protein>
    <submittedName>
        <fullName evidence="2">Uncharacterized protein</fullName>
    </submittedName>
</protein>
<evidence type="ECO:0000313" key="3">
    <source>
        <dbReference type="Proteomes" id="UP000076727"/>
    </source>
</evidence>
<reference evidence="2 3" key="1">
    <citation type="journal article" date="2016" name="Mol. Biol. Evol.">
        <title>Comparative Genomics of Early-Diverging Mushroom-Forming Fungi Provides Insights into the Origins of Lignocellulose Decay Capabilities.</title>
        <authorList>
            <person name="Nagy L.G."/>
            <person name="Riley R."/>
            <person name="Tritt A."/>
            <person name="Adam C."/>
            <person name="Daum C."/>
            <person name="Floudas D."/>
            <person name="Sun H."/>
            <person name="Yadav J.S."/>
            <person name="Pangilinan J."/>
            <person name="Larsson K.H."/>
            <person name="Matsuura K."/>
            <person name="Barry K."/>
            <person name="Labutti K."/>
            <person name="Kuo R."/>
            <person name="Ohm R.A."/>
            <person name="Bhattacharya S.S."/>
            <person name="Shirouzu T."/>
            <person name="Yoshinaga Y."/>
            <person name="Martin F.M."/>
            <person name="Grigoriev I.V."/>
            <person name="Hibbett D.S."/>
        </authorList>
    </citation>
    <scope>NUCLEOTIDE SEQUENCE [LARGE SCALE GENOMIC DNA]</scope>
    <source>
        <strain evidence="2 3">L-15889</strain>
    </source>
</reference>
<accession>A0A165M911</accession>
<sequence>MLSARPTSLHDEPYHVKTPARGTRDRNLLQENLHRVPLTVNAKGKVLQTPRRALTVQSHKALSHTAKPTIRVQRPLGDKTPAPNRVANAIPFDTPAPQTAKLAKLSLLEAPQQSVPESLLRPSSARKSLRAPRTSSGAQQLDFKTPVTRGDHWNVSDGEIDVGADECMDEIVDVGGEDDDEIEYMPPTAIVPVYEPPFEMPDYTQLGATIRELAHSHRFDDTNDLYHALDANIDVGSQDLWRASGFASAESPSRWEMPKLPPLGQLVICSQLRQLR</sequence>
<dbReference type="Proteomes" id="UP000076727">
    <property type="component" value="Unassembled WGS sequence"/>
</dbReference>
<feature type="region of interest" description="Disordered" evidence="1">
    <location>
        <begin position="111"/>
        <end position="139"/>
    </location>
</feature>
<gene>
    <name evidence="2" type="ORF">DAEQUDRAFT_677013</name>
</gene>
<evidence type="ECO:0000313" key="2">
    <source>
        <dbReference type="EMBL" id="KZT65378.1"/>
    </source>
</evidence>